<dbReference type="PANTHER" id="PTHR30176:SF3">
    <property type="entry name" value="FERREDOXIN-TYPE PROTEIN NAPH"/>
    <property type="match status" value="1"/>
</dbReference>
<dbReference type="PANTHER" id="PTHR30176">
    <property type="entry name" value="FERREDOXIN-TYPE PROTEIN NAPH"/>
    <property type="match status" value="1"/>
</dbReference>
<reference evidence="9 10" key="1">
    <citation type="journal article" date="2015" name="Microbiome">
        <title>Genomic resolution of linkages in carbon, nitrogen, and sulfur cycling among widespread estuary sediment bacteria.</title>
        <authorList>
            <person name="Baker B.J."/>
            <person name="Lazar C.S."/>
            <person name="Teske A.P."/>
            <person name="Dick G.J."/>
        </authorList>
    </citation>
    <scope>NUCLEOTIDE SEQUENCE [LARGE SCALE GENOMIC DNA]</scope>
    <source>
        <strain evidence="9">SM23_42</strain>
    </source>
</reference>
<keyword evidence="5" id="KW-0408">Iron</keyword>
<feature type="transmembrane region" description="Helical" evidence="7">
    <location>
        <begin position="172"/>
        <end position="191"/>
    </location>
</feature>
<dbReference type="Gene3D" id="3.30.70.20">
    <property type="match status" value="1"/>
</dbReference>
<dbReference type="PROSITE" id="PS00198">
    <property type="entry name" value="4FE4S_FER_1"/>
    <property type="match status" value="1"/>
</dbReference>
<proteinExistence type="predicted"/>
<evidence type="ECO:0000256" key="1">
    <source>
        <dbReference type="ARBA" id="ARBA00022448"/>
    </source>
</evidence>
<accession>A0A0S8FY27</accession>
<dbReference type="Pfam" id="PF12801">
    <property type="entry name" value="Fer4_5"/>
    <property type="match status" value="3"/>
</dbReference>
<evidence type="ECO:0000313" key="9">
    <source>
        <dbReference type="EMBL" id="KPK64884.1"/>
    </source>
</evidence>
<evidence type="ECO:0000256" key="6">
    <source>
        <dbReference type="ARBA" id="ARBA00023014"/>
    </source>
</evidence>
<sequence length="269" mass="30426">MYGNRVKLKRTVQIIATIIQNSYIPAFFAGGIYQGVLKRACTPILNCWGCPLAWYSCPMGGLQHFIGLRLFPFYVAGLFGTVGMVVGRMTCGWICPFGFFQDLLYKIKSFKMKLPKVFSYFKYVVLVGVAGVIAYITAEPWFCKLCPDGALIAGIPLVLADTTGDLRALVGWHYYMKIAILLGIILFSISIKRFFCRTFCPVGAIYSIFNRFSVWRLKVDKDKCIACESCQMVCPMHVGIYRHQHDIDCIRCLDCVKICPTKAIKHEVR</sequence>
<evidence type="ECO:0000256" key="4">
    <source>
        <dbReference type="ARBA" id="ARBA00022982"/>
    </source>
</evidence>
<organism evidence="9 10">
    <name type="scientific">candidate division WOR_3 bacterium SM23_42</name>
    <dbReference type="NCBI Taxonomy" id="1703779"/>
    <lineage>
        <taxon>Bacteria</taxon>
        <taxon>Bacteria division WOR-3</taxon>
    </lineage>
</organism>
<gene>
    <name evidence="9" type="ORF">AMJ83_00355</name>
</gene>
<dbReference type="Proteomes" id="UP000051373">
    <property type="component" value="Unassembled WGS sequence"/>
</dbReference>
<dbReference type="SUPFAM" id="SSF54862">
    <property type="entry name" value="4Fe-4S ferredoxins"/>
    <property type="match status" value="1"/>
</dbReference>
<evidence type="ECO:0000256" key="7">
    <source>
        <dbReference type="SAM" id="Phobius"/>
    </source>
</evidence>
<evidence type="ECO:0000259" key="8">
    <source>
        <dbReference type="PROSITE" id="PS51379"/>
    </source>
</evidence>
<protein>
    <recommendedName>
        <fullName evidence="8">4Fe-4S ferredoxin-type domain-containing protein</fullName>
    </recommendedName>
</protein>
<dbReference type="STRING" id="1703779.AMJ83_00355"/>
<dbReference type="GO" id="GO:0005886">
    <property type="term" value="C:plasma membrane"/>
    <property type="evidence" value="ECO:0007669"/>
    <property type="project" value="TreeGrafter"/>
</dbReference>
<evidence type="ECO:0000256" key="5">
    <source>
        <dbReference type="ARBA" id="ARBA00023004"/>
    </source>
</evidence>
<keyword evidence="7" id="KW-1133">Transmembrane helix</keyword>
<feature type="transmembrane region" description="Helical" evidence="7">
    <location>
        <begin position="12"/>
        <end position="33"/>
    </location>
</feature>
<dbReference type="InterPro" id="IPR017896">
    <property type="entry name" value="4Fe4S_Fe-S-bd"/>
</dbReference>
<keyword evidence="1" id="KW-0813">Transport</keyword>
<dbReference type="AlphaFoldDB" id="A0A0S8FY27"/>
<comment type="caution">
    <text evidence="9">The sequence shown here is derived from an EMBL/GenBank/DDBJ whole genome shotgun (WGS) entry which is preliminary data.</text>
</comment>
<feature type="transmembrane region" description="Helical" evidence="7">
    <location>
        <begin position="120"/>
        <end position="138"/>
    </location>
</feature>
<keyword evidence="6" id="KW-0411">Iron-sulfur</keyword>
<keyword evidence="2" id="KW-0004">4Fe-4S</keyword>
<keyword evidence="7" id="KW-0812">Transmembrane</keyword>
<feature type="domain" description="4Fe-4S ferredoxin-type" evidence="8">
    <location>
        <begin position="215"/>
        <end position="244"/>
    </location>
</feature>
<dbReference type="PROSITE" id="PS51379">
    <property type="entry name" value="4FE4S_FER_2"/>
    <property type="match status" value="2"/>
</dbReference>
<evidence type="ECO:0000313" key="10">
    <source>
        <dbReference type="Proteomes" id="UP000051373"/>
    </source>
</evidence>
<dbReference type="GO" id="GO:0051539">
    <property type="term" value="F:4 iron, 4 sulfur cluster binding"/>
    <property type="evidence" value="ECO:0007669"/>
    <property type="project" value="UniProtKB-KW"/>
</dbReference>
<keyword evidence="3" id="KW-0479">Metal-binding</keyword>
<feature type="domain" description="4Fe-4S ferredoxin-type" evidence="8">
    <location>
        <begin position="245"/>
        <end position="269"/>
    </location>
</feature>
<dbReference type="EMBL" id="LJUJ01000001">
    <property type="protein sequence ID" value="KPK64884.1"/>
    <property type="molecule type" value="Genomic_DNA"/>
</dbReference>
<evidence type="ECO:0000256" key="2">
    <source>
        <dbReference type="ARBA" id="ARBA00022485"/>
    </source>
</evidence>
<name>A0A0S8FY27_UNCW3</name>
<feature type="transmembrane region" description="Helical" evidence="7">
    <location>
        <begin position="73"/>
        <end position="99"/>
    </location>
</feature>
<dbReference type="InterPro" id="IPR051684">
    <property type="entry name" value="Electron_Trans/Redox"/>
</dbReference>
<keyword evidence="4" id="KW-0249">Electron transport</keyword>
<dbReference type="InterPro" id="IPR017900">
    <property type="entry name" value="4Fe4S_Fe_S_CS"/>
</dbReference>
<dbReference type="GO" id="GO:0046872">
    <property type="term" value="F:metal ion binding"/>
    <property type="evidence" value="ECO:0007669"/>
    <property type="project" value="UniProtKB-KW"/>
</dbReference>
<evidence type="ECO:0000256" key="3">
    <source>
        <dbReference type="ARBA" id="ARBA00022723"/>
    </source>
</evidence>
<keyword evidence="7" id="KW-0472">Membrane</keyword>